<dbReference type="Pfam" id="PF14223">
    <property type="entry name" value="Retrotran_gag_2"/>
    <property type="match status" value="1"/>
</dbReference>
<name>A0AA88W2B9_9ASTE</name>
<gene>
    <name evidence="2" type="ORF">RJ639_005178</name>
</gene>
<dbReference type="PANTHER" id="PTHR47592">
    <property type="entry name" value="PBF68 PROTEIN"/>
    <property type="match status" value="1"/>
</dbReference>
<dbReference type="AlphaFoldDB" id="A0AA88W2B9"/>
<evidence type="ECO:0008006" key="4">
    <source>
        <dbReference type="Google" id="ProtNLM"/>
    </source>
</evidence>
<comment type="caution">
    <text evidence="2">The sequence shown here is derived from an EMBL/GenBank/DDBJ whole genome shotgun (WGS) entry which is preliminary data.</text>
</comment>
<evidence type="ECO:0000313" key="3">
    <source>
        <dbReference type="Proteomes" id="UP001188597"/>
    </source>
</evidence>
<reference evidence="2" key="1">
    <citation type="submission" date="2022-12" db="EMBL/GenBank/DDBJ databases">
        <title>Draft genome assemblies for two species of Escallonia (Escalloniales).</title>
        <authorList>
            <person name="Chanderbali A."/>
            <person name="Dervinis C."/>
            <person name="Anghel I."/>
            <person name="Soltis D."/>
            <person name="Soltis P."/>
            <person name="Zapata F."/>
        </authorList>
    </citation>
    <scope>NUCLEOTIDE SEQUENCE</scope>
    <source>
        <strain evidence="2">UCBG64.0493</strain>
        <tissue evidence="2">Leaf</tissue>
    </source>
</reference>
<dbReference type="PANTHER" id="PTHR47592:SF27">
    <property type="entry name" value="OS08G0421700 PROTEIN"/>
    <property type="match status" value="1"/>
</dbReference>
<organism evidence="2 3">
    <name type="scientific">Escallonia herrerae</name>
    <dbReference type="NCBI Taxonomy" id="1293975"/>
    <lineage>
        <taxon>Eukaryota</taxon>
        <taxon>Viridiplantae</taxon>
        <taxon>Streptophyta</taxon>
        <taxon>Embryophyta</taxon>
        <taxon>Tracheophyta</taxon>
        <taxon>Spermatophyta</taxon>
        <taxon>Magnoliopsida</taxon>
        <taxon>eudicotyledons</taxon>
        <taxon>Gunneridae</taxon>
        <taxon>Pentapetalae</taxon>
        <taxon>asterids</taxon>
        <taxon>campanulids</taxon>
        <taxon>Escalloniales</taxon>
        <taxon>Escalloniaceae</taxon>
        <taxon>Escallonia</taxon>
    </lineage>
</organism>
<feature type="region of interest" description="Disordered" evidence="1">
    <location>
        <begin position="206"/>
        <end position="232"/>
    </location>
</feature>
<evidence type="ECO:0000256" key="1">
    <source>
        <dbReference type="SAM" id="MobiDB-lite"/>
    </source>
</evidence>
<protein>
    <recommendedName>
        <fullName evidence="4">Polyprotein</fullName>
    </recommendedName>
</protein>
<keyword evidence="3" id="KW-1185">Reference proteome</keyword>
<accession>A0AA88W2B9</accession>
<sequence>MDAAMLTATRVILNLTKVESFNGLNFNHWQSKLLLVLDIAKLDFVLTKPKLMLKEDVDPKNFKKEFFIWETSDKICKGMILNSLSKELYDVYCSYAYAFDIWYTLNKKYVIEDVDTKKYVIDNFLQFQMSEEKDMSSQIHEFHLVMSKLTKEGMPLPDPFVSGSLIEKLPESWSDYKSMMKHKRKDMTLKDVIVYIRIEEKNRSHEKATKAKEFTSRPTGLRKGMTNHMEPQ</sequence>
<feature type="compositionally biased region" description="Basic and acidic residues" evidence="1">
    <location>
        <begin position="206"/>
        <end position="215"/>
    </location>
</feature>
<evidence type="ECO:0000313" key="2">
    <source>
        <dbReference type="EMBL" id="KAK3018053.1"/>
    </source>
</evidence>
<dbReference type="EMBL" id="JAVXUP010000960">
    <property type="protein sequence ID" value="KAK3018053.1"/>
    <property type="molecule type" value="Genomic_DNA"/>
</dbReference>
<proteinExistence type="predicted"/>
<dbReference type="Proteomes" id="UP001188597">
    <property type="component" value="Unassembled WGS sequence"/>
</dbReference>